<feature type="region of interest" description="Disordered" evidence="1">
    <location>
        <begin position="24"/>
        <end position="56"/>
    </location>
</feature>
<evidence type="ECO:0000313" key="2">
    <source>
        <dbReference type="EMBL" id="KAK3719783.1"/>
    </source>
</evidence>
<reference evidence="2" key="1">
    <citation type="journal article" date="2023" name="G3 (Bethesda)">
        <title>A reference genome for the long-term kleptoplast-retaining sea slug Elysia crispata morphotype clarki.</title>
        <authorList>
            <person name="Eastman K.E."/>
            <person name="Pendleton A.L."/>
            <person name="Shaikh M.A."/>
            <person name="Suttiyut T."/>
            <person name="Ogas R."/>
            <person name="Tomko P."/>
            <person name="Gavelis G."/>
            <person name="Widhalm J.R."/>
            <person name="Wisecaver J.H."/>
        </authorList>
    </citation>
    <scope>NUCLEOTIDE SEQUENCE</scope>
    <source>
        <strain evidence="2">ECLA1</strain>
    </source>
</reference>
<evidence type="ECO:0000256" key="1">
    <source>
        <dbReference type="SAM" id="MobiDB-lite"/>
    </source>
</evidence>
<name>A0AAE0XWF4_9GAST</name>
<dbReference type="AlphaFoldDB" id="A0AAE0XWF4"/>
<keyword evidence="3" id="KW-1185">Reference proteome</keyword>
<protein>
    <submittedName>
        <fullName evidence="2">Uncharacterized protein</fullName>
    </submittedName>
</protein>
<gene>
    <name evidence="2" type="ORF">RRG08_040086</name>
</gene>
<organism evidence="2 3">
    <name type="scientific">Elysia crispata</name>
    <name type="common">lettuce slug</name>
    <dbReference type="NCBI Taxonomy" id="231223"/>
    <lineage>
        <taxon>Eukaryota</taxon>
        <taxon>Metazoa</taxon>
        <taxon>Spiralia</taxon>
        <taxon>Lophotrochozoa</taxon>
        <taxon>Mollusca</taxon>
        <taxon>Gastropoda</taxon>
        <taxon>Heterobranchia</taxon>
        <taxon>Euthyneura</taxon>
        <taxon>Panpulmonata</taxon>
        <taxon>Sacoglossa</taxon>
        <taxon>Placobranchoidea</taxon>
        <taxon>Plakobranchidae</taxon>
        <taxon>Elysia</taxon>
    </lineage>
</organism>
<proteinExistence type="predicted"/>
<dbReference type="Proteomes" id="UP001283361">
    <property type="component" value="Unassembled WGS sequence"/>
</dbReference>
<accession>A0AAE0XWF4</accession>
<comment type="caution">
    <text evidence="2">The sequence shown here is derived from an EMBL/GenBank/DDBJ whole genome shotgun (WGS) entry which is preliminary data.</text>
</comment>
<feature type="compositionally biased region" description="Polar residues" evidence="1">
    <location>
        <begin position="28"/>
        <end position="41"/>
    </location>
</feature>
<dbReference type="EMBL" id="JAWDGP010007412">
    <property type="protein sequence ID" value="KAK3719783.1"/>
    <property type="molecule type" value="Genomic_DNA"/>
</dbReference>
<sequence>MCEAGSPRLARTIDDMVLLISQRRPRLGSSTKGSETPSSQDIVGGSHCKSGASVSSSRLQQQLLGERLSKMVGIGIKTRVV</sequence>
<evidence type="ECO:0000313" key="3">
    <source>
        <dbReference type="Proteomes" id="UP001283361"/>
    </source>
</evidence>